<name>A0AA90K870_9ACTN</name>
<protein>
    <submittedName>
        <fullName evidence="4">MmgE/PrpD family protein</fullName>
    </submittedName>
</protein>
<comment type="similarity">
    <text evidence="1">Belongs to the PrpD family.</text>
</comment>
<reference evidence="4" key="1">
    <citation type="submission" date="2023-05" db="EMBL/GenBank/DDBJ databases">
        <title>Streptantibioticus silvisoli sp. nov., acidotolerant actinomycetes 1 from pine litter.</title>
        <authorList>
            <person name="Swiecimska M."/>
            <person name="Golinska P."/>
            <person name="Sangal V."/>
            <person name="Wachnowicz B."/>
            <person name="Goodfellow M."/>
        </authorList>
    </citation>
    <scope>NUCLEOTIDE SEQUENCE</scope>
    <source>
        <strain evidence="4">SL13</strain>
    </source>
</reference>
<dbReference type="InterPro" id="IPR036148">
    <property type="entry name" value="MmgE/PrpD_sf"/>
</dbReference>
<dbReference type="PANTHER" id="PTHR16943:SF8">
    <property type="entry name" value="2-METHYLCITRATE DEHYDRATASE"/>
    <property type="match status" value="1"/>
</dbReference>
<dbReference type="EMBL" id="JABXJJ020000008">
    <property type="protein sequence ID" value="MDI5969117.1"/>
    <property type="molecule type" value="Genomic_DNA"/>
</dbReference>
<proteinExistence type="inferred from homology"/>
<feature type="domain" description="MmgE/PrpD C-terminal" evidence="3">
    <location>
        <begin position="258"/>
        <end position="361"/>
    </location>
</feature>
<dbReference type="InterPro" id="IPR045337">
    <property type="entry name" value="MmgE_PrpD_C"/>
</dbReference>
<dbReference type="GO" id="GO:0016829">
    <property type="term" value="F:lyase activity"/>
    <property type="evidence" value="ECO:0007669"/>
    <property type="project" value="InterPro"/>
</dbReference>
<gene>
    <name evidence="4" type="ORF">POF50_007120</name>
</gene>
<dbReference type="Pfam" id="PF19305">
    <property type="entry name" value="MmgE_PrpD_C"/>
    <property type="match status" value="1"/>
</dbReference>
<feature type="domain" description="MmgE/PrpD N-terminal" evidence="2">
    <location>
        <begin position="5"/>
        <end position="225"/>
    </location>
</feature>
<dbReference type="Gene3D" id="1.10.4100.10">
    <property type="entry name" value="2-methylcitrate dehydratase PrpD"/>
    <property type="match status" value="1"/>
</dbReference>
<dbReference type="SUPFAM" id="SSF103378">
    <property type="entry name" value="2-methylcitrate dehydratase PrpD"/>
    <property type="match status" value="1"/>
</dbReference>
<dbReference type="Pfam" id="PF03972">
    <property type="entry name" value="MmgE_PrpD_N"/>
    <property type="match status" value="1"/>
</dbReference>
<evidence type="ECO:0000259" key="2">
    <source>
        <dbReference type="Pfam" id="PF03972"/>
    </source>
</evidence>
<dbReference type="InterPro" id="IPR045336">
    <property type="entry name" value="MmgE_PrpD_N"/>
</dbReference>
<dbReference type="RefSeq" id="WP_271313810.1">
    <property type="nucleotide sequence ID" value="NZ_JABXJJ020000008.1"/>
</dbReference>
<accession>A0AA90K870</accession>
<comment type="caution">
    <text evidence="4">The sequence shown here is derived from an EMBL/GenBank/DDBJ whole genome shotgun (WGS) entry which is preliminary data.</text>
</comment>
<evidence type="ECO:0000313" key="4">
    <source>
        <dbReference type="EMBL" id="MDI5969117.1"/>
    </source>
</evidence>
<evidence type="ECO:0000259" key="3">
    <source>
        <dbReference type="Pfam" id="PF19305"/>
    </source>
</evidence>
<dbReference type="PANTHER" id="PTHR16943">
    <property type="entry name" value="2-METHYLCITRATE DEHYDRATASE-RELATED"/>
    <property type="match status" value="1"/>
</dbReference>
<dbReference type="AlphaFoldDB" id="A0AA90K870"/>
<evidence type="ECO:0000256" key="1">
    <source>
        <dbReference type="ARBA" id="ARBA00006174"/>
    </source>
</evidence>
<dbReference type="InterPro" id="IPR005656">
    <property type="entry name" value="MmgE_PrpD"/>
</dbReference>
<dbReference type="InterPro" id="IPR042183">
    <property type="entry name" value="MmgE/PrpD_sf_1"/>
</dbReference>
<organism evidence="4">
    <name type="scientific">Streptantibioticus silvisoli</name>
    <dbReference type="NCBI Taxonomy" id="2705255"/>
    <lineage>
        <taxon>Bacteria</taxon>
        <taxon>Bacillati</taxon>
        <taxon>Actinomycetota</taxon>
        <taxon>Actinomycetes</taxon>
        <taxon>Kitasatosporales</taxon>
        <taxon>Streptomycetaceae</taxon>
        <taxon>Streptantibioticus</taxon>
    </lineage>
</organism>
<sequence>MTALEALAEWASGLEHGDIPAPVRALATSQVLSQLGSIRAGVHHPLGRRLVAAFGGPWQAAPRTGACVLAGLGSWLNLDDTAYAGHLSNSTVAVPLAYARAGRLDGAALITAVVAANECAARITAAATLGPLRGQSAVHTHLAGGVAGRLACQGAPAARWTDALGLAFAMPAWPLMRAFLASDARLFNAFAPVRTAMDACDAAAAGLRGAPDILDHPDGFLSRFASVPLPGAVDDGLGTRWYTRTLSFKVRPGGPGIDAAVDCAIELHGALGPLREQDVADVVVEASLYTLYAGRAAEPYVTGPGAPLGALVLHIPYPVATALLTGGLTVDDFDAPLLDRADRWKLAERVVLRHDEDFTRALFGSVAPFGEAVRQAGAAAGPWLRAFGGPRTEELARGRDDAAGAAPAPGDFRDATKATPARVTVRMRDGRTEVRERLVPIGAAGPDTRARHAELTREKFVSLGGAEDVARAAPDIGSMDPDTLADWLEASLR</sequence>